<evidence type="ECO:0000259" key="5">
    <source>
        <dbReference type="Pfam" id="PF00254"/>
    </source>
</evidence>
<evidence type="ECO:0000259" key="6">
    <source>
        <dbReference type="Pfam" id="PF05697"/>
    </source>
</evidence>
<dbReference type="Proteomes" id="UP000733611">
    <property type="component" value="Unassembled WGS sequence"/>
</dbReference>
<sequence>MQVQVNPLSNSLTEFKVVVPHSELDAIYDQQYRSMSSARVDGFRAGHFTKSAFLQKYGKRVQESILEDYTKRAVQEVYKTIHAQQIRIFSYLPDPVYKSDVQYDGYGKDFTFFVSYFITPENLEKRDLSQIELDAIKISVTDEDLKKTEEQLCLQAGTMEEFSGAVEMGKGHVLKIDSVATYDESGEPMTGGTFTDMTLRIDRDRMIPGFSEALVGHSVNETVSTVLTFPEDYHVEKLRNAKVKFDVTIKSIKHLVPAELNLDLFKKLNCKSIEEGEASLKAQLGLKARHQEVSYNQLCILKVLKDIYPDLHAPDEYVTLLLERDLERKDSSFKNLPEQLRPVVLDYHKAAYSTGVDFSYRAYCMMALYEMKPSITEEELEPIFKLMASNFDGSDQAAILKELKKDKEARTSASALLILEKFNAQMQSMVKSVNTKECSCYEADKLYAELNNEINRGFDDEAKAALEAEEAKRKAEAEQTAAQAAPAAPATEAADAAAPAAESAPAEASAPASESAQA</sequence>
<dbReference type="EC" id="5.2.1.8" evidence="2"/>
<dbReference type="InterPro" id="IPR001179">
    <property type="entry name" value="PPIase_FKBP_dom"/>
</dbReference>
<dbReference type="Gene3D" id="3.30.70.1050">
    <property type="entry name" value="Trigger factor ribosome-binding domain"/>
    <property type="match status" value="1"/>
</dbReference>
<dbReference type="SUPFAM" id="SSF54534">
    <property type="entry name" value="FKBP-like"/>
    <property type="match status" value="1"/>
</dbReference>
<protein>
    <recommendedName>
        <fullName evidence="2">peptidylprolyl isomerase</fullName>
        <ecNumber evidence="2">5.2.1.8</ecNumber>
    </recommendedName>
</protein>
<gene>
    <name evidence="7" type="ORF">H9847_00220</name>
</gene>
<feature type="domain" description="PPIase FKBP-type" evidence="5">
    <location>
        <begin position="169"/>
        <end position="249"/>
    </location>
</feature>
<reference evidence="7" key="1">
    <citation type="journal article" date="2021" name="PeerJ">
        <title>Extensive microbial diversity within the chicken gut microbiome revealed by metagenomics and culture.</title>
        <authorList>
            <person name="Gilroy R."/>
            <person name="Ravi A."/>
            <person name="Getino M."/>
            <person name="Pursley I."/>
            <person name="Horton D.L."/>
            <person name="Alikhan N.F."/>
            <person name="Baker D."/>
            <person name="Gharbi K."/>
            <person name="Hall N."/>
            <person name="Watson M."/>
            <person name="Adriaenssens E.M."/>
            <person name="Foster-Nyarko E."/>
            <person name="Jarju S."/>
            <person name="Secka A."/>
            <person name="Antonio M."/>
            <person name="Oren A."/>
            <person name="Chaudhuri R.R."/>
            <person name="La Ragione R."/>
            <person name="Hildebrand F."/>
            <person name="Pallen M.J."/>
        </authorList>
    </citation>
    <scope>NUCLEOTIDE SEQUENCE</scope>
    <source>
        <strain evidence="7">378</strain>
    </source>
</reference>
<evidence type="ECO:0000313" key="7">
    <source>
        <dbReference type="EMBL" id="MBU3843290.1"/>
    </source>
</evidence>
<dbReference type="GO" id="GO:0015031">
    <property type="term" value="P:protein transport"/>
    <property type="evidence" value="ECO:0007669"/>
    <property type="project" value="InterPro"/>
</dbReference>
<comment type="caution">
    <text evidence="7">The sequence shown here is derived from an EMBL/GenBank/DDBJ whole genome shotgun (WGS) entry which is preliminary data.</text>
</comment>
<organism evidence="7 8">
    <name type="scientific">Candidatus Anaerobiospirillum pullicola</name>
    <dbReference type="NCBI Taxonomy" id="2838451"/>
    <lineage>
        <taxon>Bacteria</taxon>
        <taxon>Pseudomonadati</taxon>
        <taxon>Pseudomonadota</taxon>
        <taxon>Gammaproteobacteria</taxon>
        <taxon>Aeromonadales</taxon>
        <taxon>Succinivibrionaceae</taxon>
        <taxon>Anaerobiospirillum</taxon>
    </lineage>
</organism>
<dbReference type="InterPro" id="IPR008881">
    <property type="entry name" value="Trigger_fac_ribosome-bd_bac"/>
</dbReference>
<comment type="catalytic activity">
    <reaction evidence="1">
        <text>[protein]-peptidylproline (omega=180) = [protein]-peptidylproline (omega=0)</text>
        <dbReference type="Rhea" id="RHEA:16237"/>
        <dbReference type="Rhea" id="RHEA-COMP:10747"/>
        <dbReference type="Rhea" id="RHEA-COMP:10748"/>
        <dbReference type="ChEBI" id="CHEBI:83833"/>
        <dbReference type="ChEBI" id="CHEBI:83834"/>
        <dbReference type="EC" id="5.2.1.8"/>
    </reaction>
</comment>
<evidence type="ECO:0000256" key="4">
    <source>
        <dbReference type="SAM" id="MobiDB-lite"/>
    </source>
</evidence>
<evidence type="ECO:0000256" key="3">
    <source>
        <dbReference type="ARBA" id="ARBA00023110"/>
    </source>
</evidence>
<dbReference type="AlphaFoldDB" id="A0A948TEB7"/>
<dbReference type="EMBL" id="JAHLFE010000006">
    <property type="protein sequence ID" value="MBU3843290.1"/>
    <property type="molecule type" value="Genomic_DNA"/>
</dbReference>
<feature type="domain" description="Trigger factor ribosome-binding bacterial" evidence="6">
    <location>
        <begin position="1"/>
        <end position="151"/>
    </location>
</feature>
<proteinExistence type="predicted"/>
<reference evidence="7" key="2">
    <citation type="submission" date="2021-04" db="EMBL/GenBank/DDBJ databases">
        <authorList>
            <person name="Gilroy R."/>
        </authorList>
    </citation>
    <scope>NUCLEOTIDE SEQUENCE</scope>
    <source>
        <strain evidence="7">378</strain>
    </source>
</reference>
<dbReference type="SUPFAM" id="SSF102735">
    <property type="entry name" value="Trigger factor ribosome-binding domain"/>
    <property type="match status" value="1"/>
</dbReference>
<dbReference type="InterPro" id="IPR046357">
    <property type="entry name" value="PPIase_dom_sf"/>
</dbReference>
<keyword evidence="7" id="KW-0413">Isomerase</keyword>
<dbReference type="Pfam" id="PF05697">
    <property type="entry name" value="Trigger_N"/>
    <property type="match status" value="1"/>
</dbReference>
<feature type="compositionally biased region" description="Low complexity" evidence="4">
    <location>
        <begin position="478"/>
        <end position="518"/>
    </location>
</feature>
<feature type="region of interest" description="Disordered" evidence="4">
    <location>
        <begin position="467"/>
        <end position="518"/>
    </location>
</feature>
<accession>A0A948TEB7</accession>
<feature type="compositionally biased region" description="Basic and acidic residues" evidence="4">
    <location>
        <begin position="467"/>
        <end position="477"/>
    </location>
</feature>
<dbReference type="Pfam" id="PF00254">
    <property type="entry name" value="FKBP_C"/>
    <property type="match status" value="1"/>
</dbReference>
<dbReference type="GO" id="GO:0003755">
    <property type="term" value="F:peptidyl-prolyl cis-trans isomerase activity"/>
    <property type="evidence" value="ECO:0007669"/>
    <property type="project" value="UniProtKB-KW"/>
</dbReference>
<evidence type="ECO:0000256" key="1">
    <source>
        <dbReference type="ARBA" id="ARBA00000971"/>
    </source>
</evidence>
<keyword evidence="3" id="KW-0697">Rotamase</keyword>
<dbReference type="InterPro" id="IPR037041">
    <property type="entry name" value="Trigger_fac_C_sf"/>
</dbReference>
<dbReference type="Gene3D" id="3.10.50.40">
    <property type="match status" value="1"/>
</dbReference>
<dbReference type="GO" id="GO:0006457">
    <property type="term" value="P:protein folding"/>
    <property type="evidence" value="ECO:0007669"/>
    <property type="project" value="InterPro"/>
</dbReference>
<dbReference type="Gene3D" id="1.10.3120.10">
    <property type="entry name" value="Trigger factor, C-terminal domain"/>
    <property type="match status" value="1"/>
</dbReference>
<evidence type="ECO:0000256" key="2">
    <source>
        <dbReference type="ARBA" id="ARBA00013194"/>
    </source>
</evidence>
<name>A0A948TEB7_9GAMM</name>
<dbReference type="InterPro" id="IPR036611">
    <property type="entry name" value="Trigger_fac_ribosome-bd_sf"/>
</dbReference>
<evidence type="ECO:0000313" key="8">
    <source>
        <dbReference type="Proteomes" id="UP000733611"/>
    </source>
</evidence>